<dbReference type="Pfam" id="PF13432">
    <property type="entry name" value="TPR_16"/>
    <property type="match status" value="2"/>
</dbReference>
<proteinExistence type="predicted"/>
<dbReference type="SMART" id="SM00028">
    <property type="entry name" value="TPR"/>
    <property type="match status" value="8"/>
</dbReference>
<dbReference type="RefSeq" id="WP_093204163.1">
    <property type="nucleotide sequence ID" value="NZ_FNGS01000005.1"/>
</dbReference>
<dbReference type="SUPFAM" id="SSF48452">
    <property type="entry name" value="TPR-like"/>
    <property type="match status" value="2"/>
</dbReference>
<feature type="repeat" description="TPR" evidence="1">
    <location>
        <begin position="230"/>
        <end position="263"/>
    </location>
</feature>
<dbReference type="Pfam" id="PF14559">
    <property type="entry name" value="TPR_19"/>
    <property type="match status" value="1"/>
</dbReference>
<dbReference type="Proteomes" id="UP000198901">
    <property type="component" value="Unassembled WGS sequence"/>
</dbReference>
<dbReference type="InterPro" id="IPR019734">
    <property type="entry name" value="TPR_rpt"/>
</dbReference>
<evidence type="ECO:0000256" key="2">
    <source>
        <dbReference type="SAM" id="MobiDB-lite"/>
    </source>
</evidence>
<keyword evidence="5" id="KW-1185">Reference proteome</keyword>
<dbReference type="EMBL" id="FNGS01000005">
    <property type="protein sequence ID" value="SDM29843.1"/>
    <property type="molecule type" value="Genomic_DNA"/>
</dbReference>
<protein>
    <submittedName>
        <fullName evidence="4">Tetratricopeptide repeat-containing protein</fullName>
    </submittedName>
</protein>
<dbReference type="PANTHER" id="PTHR12558">
    <property type="entry name" value="CELL DIVISION CYCLE 16,23,27"/>
    <property type="match status" value="1"/>
</dbReference>
<dbReference type="STRING" id="563176.SAMN04488090_3156"/>
<organism evidence="4 5">
    <name type="scientific">Siphonobacter aquaeclarae</name>
    <dbReference type="NCBI Taxonomy" id="563176"/>
    <lineage>
        <taxon>Bacteria</taxon>
        <taxon>Pseudomonadati</taxon>
        <taxon>Bacteroidota</taxon>
        <taxon>Cytophagia</taxon>
        <taxon>Cytophagales</taxon>
        <taxon>Cytophagaceae</taxon>
        <taxon>Siphonobacter</taxon>
    </lineage>
</organism>
<evidence type="ECO:0000313" key="4">
    <source>
        <dbReference type="EMBL" id="SDM29843.1"/>
    </source>
</evidence>
<dbReference type="AlphaFoldDB" id="A0A1G9S2W9"/>
<dbReference type="PANTHER" id="PTHR12558:SF13">
    <property type="entry name" value="CELL DIVISION CYCLE PROTEIN 27 HOMOLOG"/>
    <property type="match status" value="1"/>
</dbReference>
<name>A0A1G9S2W9_9BACT</name>
<dbReference type="PROSITE" id="PS51257">
    <property type="entry name" value="PROKAR_LIPOPROTEIN"/>
    <property type="match status" value="1"/>
</dbReference>
<gene>
    <name evidence="4" type="ORF">SAMN04488090_3156</name>
</gene>
<feature type="repeat" description="TPR" evidence="1">
    <location>
        <begin position="60"/>
        <end position="93"/>
    </location>
</feature>
<dbReference type="OrthoDB" id="916447at2"/>
<feature type="region of interest" description="Disordered" evidence="2">
    <location>
        <begin position="357"/>
        <end position="376"/>
    </location>
</feature>
<reference evidence="4 5" key="1">
    <citation type="submission" date="2016-10" db="EMBL/GenBank/DDBJ databases">
        <authorList>
            <person name="de Groot N.N."/>
        </authorList>
    </citation>
    <scope>NUCLEOTIDE SEQUENCE [LARGE SCALE GENOMIC DNA]</scope>
    <source>
        <strain evidence="4 5">DSM 21668</strain>
    </source>
</reference>
<evidence type="ECO:0000256" key="1">
    <source>
        <dbReference type="PROSITE-ProRule" id="PRU00339"/>
    </source>
</evidence>
<dbReference type="Gene3D" id="1.25.40.10">
    <property type="entry name" value="Tetratricopeptide repeat domain"/>
    <property type="match status" value="1"/>
</dbReference>
<keyword evidence="1" id="KW-0802">TPR repeat</keyword>
<dbReference type="PROSITE" id="PS50005">
    <property type="entry name" value="TPR"/>
    <property type="match status" value="3"/>
</dbReference>
<feature type="repeat" description="TPR" evidence="1">
    <location>
        <begin position="128"/>
        <end position="161"/>
    </location>
</feature>
<keyword evidence="3" id="KW-0732">Signal</keyword>
<sequence length="376" mass="42761">MRTISSILLGWVVLLTMAACHSEEQGGQKIPPVPDLNQGFSTQQALELLTRVIRQYPGAADNYRKRAEIYFQREEYDAALQDINDAIDLKRNTGSFYVTKAKILRAKRKTEDALVAAQRAEILNVRTPELYILLADLYQQVNQLGLARQYIARTLQINPFYGEAYFYRGVIAAKLGDTVRALALYMHSRALSPGFLDTYKQLSTVHYQLKQYPQSLVFVGEGLKFFPRNADLHFRRGLTFLRISQPDSAYREFAHALKTEPEHPGARFQAAAVLFEVNKPAEALKHLEVVEKVNPQYPGLNFLMAQCLEQTGNDDKAMDYYLLEAQQNPANRRAVGGYWRTRKRILTSDPTLRQLDRYRPQLAIPDKSGAAGDSLQ</sequence>
<evidence type="ECO:0000256" key="3">
    <source>
        <dbReference type="SAM" id="SignalP"/>
    </source>
</evidence>
<feature type="chain" id="PRO_5011507049" evidence="3">
    <location>
        <begin position="19"/>
        <end position="376"/>
    </location>
</feature>
<evidence type="ECO:0000313" key="5">
    <source>
        <dbReference type="Proteomes" id="UP000198901"/>
    </source>
</evidence>
<accession>A0A1G9S2W9</accession>
<dbReference type="InterPro" id="IPR011990">
    <property type="entry name" value="TPR-like_helical_dom_sf"/>
</dbReference>
<feature type="signal peptide" evidence="3">
    <location>
        <begin position="1"/>
        <end position="18"/>
    </location>
</feature>